<feature type="binding site" evidence="10">
    <location>
        <begin position="81"/>
        <end position="83"/>
    </location>
    <ligand>
        <name>phosphate</name>
        <dbReference type="ChEBI" id="CHEBI:43474"/>
    </ligand>
</feature>
<dbReference type="InterPro" id="IPR035994">
    <property type="entry name" value="Nucleoside_phosphorylase_sf"/>
</dbReference>
<dbReference type="UniPathway" id="UPA00606"/>
<dbReference type="GO" id="GO:0009116">
    <property type="term" value="P:nucleoside metabolic process"/>
    <property type="evidence" value="ECO:0007669"/>
    <property type="project" value="InterPro"/>
</dbReference>
<reference evidence="12" key="1">
    <citation type="submission" date="2016-08" db="EMBL/GenBank/DDBJ databases">
        <authorList>
            <person name="Seilhamer J.J."/>
        </authorList>
    </citation>
    <scope>NUCLEOTIDE SEQUENCE</scope>
    <source>
        <strain evidence="12">86</strain>
    </source>
</reference>
<keyword evidence="7 9" id="KW-0808">Transferase</keyword>
<keyword evidence="6 9" id="KW-0328">Glycosyltransferase</keyword>
<gene>
    <name evidence="12" type="primary">punA</name>
    <name evidence="12" type="ORF">KL86PLE_60511</name>
</gene>
<dbReference type="NCBIfam" id="TIGR01698">
    <property type="entry name" value="PUNP"/>
    <property type="match status" value="1"/>
</dbReference>
<dbReference type="PANTHER" id="PTHR11904:SF9">
    <property type="entry name" value="PURINE NUCLEOSIDE PHOSPHORYLASE-RELATED"/>
    <property type="match status" value="1"/>
</dbReference>
<dbReference type="Gene3D" id="3.40.50.1580">
    <property type="entry name" value="Nucleoside phosphorylase domain"/>
    <property type="match status" value="1"/>
</dbReference>
<comment type="function">
    <text evidence="9">The purine nucleoside phosphorylases catalyze the phosphorolytic breakdown of the N-glycosidic bond in the beta-(deoxy)ribonucleoside molecules, with the formation of the corresponding free purine bases and pentose-1-phosphate.</text>
</comment>
<dbReference type="InterPro" id="IPR011268">
    <property type="entry name" value="Purine_phosphorylase"/>
</dbReference>
<dbReference type="RefSeq" id="WP_288197942.1">
    <property type="nucleotide sequence ID" value="NZ_LT608334.1"/>
</dbReference>
<dbReference type="GO" id="GO:0005737">
    <property type="term" value="C:cytoplasm"/>
    <property type="evidence" value="ECO:0007669"/>
    <property type="project" value="TreeGrafter"/>
</dbReference>
<feature type="binding site" evidence="10">
    <location>
        <position position="232"/>
    </location>
    <ligand>
        <name>a purine D-ribonucleoside</name>
        <dbReference type="ChEBI" id="CHEBI:142355"/>
    </ligand>
</feature>
<evidence type="ECO:0000256" key="9">
    <source>
        <dbReference type="PIRNR" id="PIRNR000477"/>
    </source>
</evidence>
<protein>
    <recommendedName>
        <fullName evidence="5 9">Purine nucleoside phosphorylase</fullName>
        <ecNumber evidence="4 9">2.4.2.1</ecNumber>
    </recommendedName>
    <alternativeName>
        <fullName evidence="8 9">Inosine-guanosine phosphorylase</fullName>
    </alternativeName>
</protein>
<dbReference type="EMBL" id="FMJD01000010">
    <property type="protein sequence ID" value="SCM78189.1"/>
    <property type="molecule type" value="Genomic_DNA"/>
</dbReference>
<comment type="similarity">
    <text evidence="2 9">Belongs to the PNP/MTAP phosphorylase family.</text>
</comment>
<evidence type="ECO:0000256" key="2">
    <source>
        <dbReference type="ARBA" id="ARBA00006751"/>
    </source>
</evidence>
<feature type="domain" description="Nucleoside phosphorylase" evidence="11">
    <location>
        <begin position="27"/>
        <end position="267"/>
    </location>
</feature>
<dbReference type="InterPro" id="IPR011269">
    <property type="entry name" value="PUNP"/>
</dbReference>
<feature type="binding site" evidence="10">
    <location>
        <position position="30"/>
    </location>
    <ligand>
        <name>phosphate</name>
        <dbReference type="ChEBI" id="CHEBI:43474"/>
    </ligand>
</feature>
<evidence type="ECO:0000256" key="7">
    <source>
        <dbReference type="ARBA" id="ARBA00022679"/>
    </source>
</evidence>
<dbReference type="Pfam" id="PF01048">
    <property type="entry name" value="PNP_UDP_1"/>
    <property type="match status" value="1"/>
</dbReference>
<evidence type="ECO:0000256" key="10">
    <source>
        <dbReference type="PIRSR" id="PIRSR000477-2"/>
    </source>
</evidence>
<feature type="binding site" evidence="10">
    <location>
        <position position="61"/>
    </location>
    <ligand>
        <name>phosphate</name>
        <dbReference type="ChEBI" id="CHEBI:43474"/>
    </ligand>
</feature>
<name>A0A212LLC5_9HYPH</name>
<feature type="binding site" evidence="10">
    <location>
        <position position="190"/>
    </location>
    <ligand>
        <name>a purine D-ribonucleoside</name>
        <dbReference type="ChEBI" id="CHEBI:142355"/>
    </ligand>
</feature>
<dbReference type="EC" id="2.4.2.1" evidence="4 9"/>
<organism evidence="12">
    <name type="scientific">uncultured Pleomorphomonas sp</name>
    <dbReference type="NCBI Taxonomy" id="442121"/>
    <lineage>
        <taxon>Bacteria</taxon>
        <taxon>Pseudomonadati</taxon>
        <taxon>Pseudomonadota</taxon>
        <taxon>Alphaproteobacteria</taxon>
        <taxon>Hyphomicrobiales</taxon>
        <taxon>Pleomorphomonadaceae</taxon>
        <taxon>Pleomorphomonas</taxon>
        <taxon>environmental samples</taxon>
    </lineage>
</organism>
<accession>A0A212LLC5</accession>
<evidence type="ECO:0000256" key="5">
    <source>
        <dbReference type="ARBA" id="ARBA00013834"/>
    </source>
</evidence>
<comment type="pathway">
    <text evidence="1 9">Purine metabolism; purine nucleoside salvage.</text>
</comment>
<dbReference type="PANTHER" id="PTHR11904">
    <property type="entry name" value="METHYLTHIOADENOSINE/PURINE NUCLEOSIDE PHOSPHORYLASE"/>
    <property type="match status" value="1"/>
</dbReference>
<dbReference type="CDD" id="cd09009">
    <property type="entry name" value="PNP-EcPNPII_like"/>
    <property type="match status" value="1"/>
</dbReference>
<evidence type="ECO:0000256" key="8">
    <source>
        <dbReference type="ARBA" id="ARBA00031036"/>
    </source>
</evidence>
<dbReference type="AlphaFoldDB" id="A0A212LLC5"/>
<evidence type="ECO:0000313" key="12">
    <source>
        <dbReference type="EMBL" id="SCM78189.1"/>
    </source>
</evidence>
<evidence type="ECO:0000256" key="4">
    <source>
        <dbReference type="ARBA" id="ARBA00011886"/>
    </source>
</evidence>
<evidence type="ECO:0000256" key="1">
    <source>
        <dbReference type="ARBA" id="ARBA00005058"/>
    </source>
</evidence>
<feature type="binding site" evidence="10">
    <location>
        <position position="209"/>
    </location>
    <ligand>
        <name>phosphate</name>
        <dbReference type="ChEBI" id="CHEBI:43474"/>
    </ligand>
</feature>
<evidence type="ECO:0000256" key="3">
    <source>
        <dbReference type="ARBA" id="ARBA00011233"/>
    </source>
</evidence>
<evidence type="ECO:0000259" key="11">
    <source>
        <dbReference type="Pfam" id="PF01048"/>
    </source>
</evidence>
<sequence>MSEISNAARAAAMIAARTDLKPLVGMVLGSGLGSFADSVEGAVRFSFAELPGFPVSTVSSHKGELIVGRIAGQPVAVLSGRAHYYEHGEAAVMKTPIEVLKLIGCRAVILTNAAGGLHLEVGPGELMLITDHINFTGSNPLVGELGDERFVGMSQAYDPRLQRLFREAAAAEGIALHAGVYVWFTGPSFETPAEIRAAKILGGDAVGMSTVPEVILARYMGLEVAAVSTVTNPAAGLTDQELSHEEVKEAAPKGAEKLRRILPRVIKGYGAAYGASA</sequence>
<dbReference type="GO" id="GO:0004731">
    <property type="term" value="F:purine-nucleoside phosphorylase activity"/>
    <property type="evidence" value="ECO:0007669"/>
    <property type="project" value="UniProtKB-EC"/>
</dbReference>
<comment type="subunit">
    <text evidence="3">Homotrimer.</text>
</comment>
<evidence type="ECO:0000256" key="6">
    <source>
        <dbReference type="ARBA" id="ARBA00022676"/>
    </source>
</evidence>
<proteinExistence type="inferred from homology"/>
<dbReference type="PIRSF" id="PIRSF000477">
    <property type="entry name" value="PurNPase"/>
    <property type="match status" value="1"/>
</dbReference>
<feature type="binding site" evidence="10">
    <location>
        <position position="113"/>
    </location>
    <ligand>
        <name>phosphate</name>
        <dbReference type="ChEBI" id="CHEBI:43474"/>
    </ligand>
</feature>
<dbReference type="SUPFAM" id="SSF53167">
    <property type="entry name" value="Purine and uridine phosphorylases"/>
    <property type="match status" value="1"/>
</dbReference>
<dbReference type="InterPro" id="IPR000845">
    <property type="entry name" value="Nucleoside_phosphorylase_d"/>
</dbReference>
<dbReference type="NCBIfam" id="TIGR01697">
    <property type="entry name" value="PNPH-PUNA-XAPA"/>
    <property type="match status" value="1"/>
</dbReference>
<dbReference type="NCBIfam" id="NF006054">
    <property type="entry name" value="PRK08202.1"/>
    <property type="match status" value="1"/>
</dbReference>